<comment type="caution">
    <text evidence="1">The sequence shown here is derived from an EMBL/GenBank/DDBJ whole genome shotgun (WGS) entry which is preliminary data.</text>
</comment>
<accession>A0A0F9GFZ0</accession>
<evidence type="ECO:0000313" key="1">
    <source>
        <dbReference type="EMBL" id="KKL97658.1"/>
    </source>
</evidence>
<gene>
    <name evidence="1" type="ORF">LCGC14_1832330</name>
</gene>
<organism evidence="1">
    <name type="scientific">marine sediment metagenome</name>
    <dbReference type="NCBI Taxonomy" id="412755"/>
    <lineage>
        <taxon>unclassified sequences</taxon>
        <taxon>metagenomes</taxon>
        <taxon>ecological metagenomes</taxon>
    </lineage>
</organism>
<proteinExistence type="predicted"/>
<protein>
    <submittedName>
        <fullName evidence="1">Uncharacterized protein</fullName>
    </submittedName>
</protein>
<sequence length="80" mass="9209">MTREKYNALQRELAEKQEGSLAIQFRQSQIKKQGADQYKRKSAACARIFKRLVREHLGPEAYSKLVEQSDLEAEAEAENP</sequence>
<dbReference type="EMBL" id="LAZR01018115">
    <property type="protein sequence ID" value="KKL97658.1"/>
    <property type="molecule type" value="Genomic_DNA"/>
</dbReference>
<dbReference type="AlphaFoldDB" id="A0A0F9GFZ0"/>
<reference evidence="1" key="1">
    <citation type="journal article" date="2015" name="Nature">
        <title>Complex archaea that bridge the gap between prokaryotes and eukaryotes.</title>
        <authorList>
            <person name="Spang A."/>
            <person name="Saw J.H."/>
            <person name="Jorgensen S.L."/>
            <person name="Zaremba-Niedzwiedzka K."/>
            <person name="Martijn J."/>
            <person name="Lind A.E."/>
            <person name="van Eijk R."/>
            <person name="Schleper C."/>
            <person name="Guy L."/>
            <person name="Ettema T.J."/>
        </authorList>
    </citation>
    <scope>NUCLEOTIDE SEQUENCE</scope>
</reference>
<name>A0A0F9GFZ0_9ZZZZ</name>